<feature type="region of interest" description="Disordered" evidence="1">
    <location>
        <begin position="319"/>
        <end position="350"/>
    </location>
</feature>
<comment type="caution">
    <text evidence="2">The sequence shown here is derived from an EMBL/GenBank/DDBJ whole genome shotgun (WGS) entry which is preliminary data.</text>
</comment>
<evidence type="ECO:0000256" key="1">
    <source>
        <dbReference type="SAM" id="MobiDB-lite"/>
    </source>
</evidence>
<evidence type="ECO:0008006" key="4">
    <source>
        <dbReference type="Google" id="ProtNLM"/>
    </source>
</evidence>
<gene>
    <name evidence="2" type="ORF">DY240_27365</name>
</gene>
<accession>A0A418KHT4</accession>
<evidence type="ECO:0000313" key="3">
    <source>
        <dbReference type="Proteomes" id="UP000284057"/>
    </source>
</evidence>
<reference evidence="2 3" key="1">
    <citation type="submission" date="2018-09" db="EMBL/GenBank/DDBJ databases">
        <title>Isolation, diversity and antifungal activity of actinobacteria from wheat.</title>
        <authorList>
            <person name="Han C."/>
        </authorList>
    </citation>
    <scope>NUCLEOTIDE SEQUENCE [LARGE SCALE GENOMIC DNA]</scope>
    <source>
        <strain evidence="2 3">NEAU-YY265</strain>
    </source>
</reference>
<dbReference type="AlphaFoldDB" id="A0A418KHT4"/>
<evidence type="ECO:0000313" key="2">
    <source>
        <dbReference type="EMBL" id="RIQ12215.1"/>
    </source>
</evidence>
<keyword evidence="3" id="KW-1185">Reference proteome</keyword>
<protein>
    <recommendedName>
        <fullName evidence="4">Conjugal transfer protein</fullName>
    </recommendedName>
</protein>
<feature type="region of interest" description="Disordered" evidence="1">
    <location>
        <begin position="1"/>
        <end position="22"/>
    </location>
</feature>
<proteinExistence type="predicted"/>
<sequence length="350" mass="34664">MKITRRNGSESVPVGRAGQGHPWTAGSDLVSRSLAGVLWAALLCGPVALFVAAQAGGAGGVTPSASVAGATSDVGRDAAAEFAEQVVVTWLTATRENAAGERLEELVGIDAGQGLPATSPAVRNPAAAEVSAAGTGVWSVTVAVDVDEPSTAEEAGGAAEPASGDRVQPVRRYFQVPVSVSDDGVVAALAAPAPVPAPAVGAVPGHGYGASVRSESPVGIAVAEFLSALLAGTGGLERVVAPGVELSAVTPAPYSQVEVTAIAAVGEPAEDPVDGERAQVLVTANVAHAMGEAVVQYPLTLVARADRWEVEAIDPAPIGDGAVMDSGLDRPVTPSPREASGGDSSSTATP</sequence>
<dbReference type="EMBL" id="QUAL01000407">
    <property type="protein sequence ID" value="RIQ12215.1"/>
    <property type="molecule type" value="Genomic_DNA"/>
</dbReference>
<dbReference type="Proteomes" id="UP000284057">
    <property type="component" value="Unassembled WGS sequence"/>
</dbReference>
<name>A0A418KHT4_9ACTN</name>
<organism evidence="2 3">
    <name type="scientific">Jiangella rhizosphaerae</name>
    <dbReference type="NCBI Taxonomy" id="2293569"/>
    <lineage>
        <taxon>Bacteria</taxon>
        <taxon>Bacillati</taxon>
        <taxon>Actinomycetota</taxon>
        <taxon>Actinomycetes</taxon>
        <taxon>Jiangellales</taxon>
        <taxon>Jiangellaceae</taxon>
        <taxon>Jiangella</taxon>
    </lineage>
</organism>